<keyword evidence="2" id="KW-1185">Reference proteome</keyword>
<gene>
    <name evidence="1" type="ORF">ES319_A13G176500v1</name>
</gene>
<protein>
    <submittedName>
        <fullName evidence="1">Uncharacterized protein</fullName>
    </submittedName>
</protein>
<organism evidence="1 2">
    <name type="scientific">Gossypium barbadense</name>
    <name type="common">Sea Island cotton</name>
    <name type="synonym">Hibiscus barbadensis</name>
    <dbReference type="NCBI Taxonomy" id="3634"/>
    <lineage>
        <taxon>Eukaryota</taxon>
        <taxon>Viridiplantae</taxon>
        <taxon>Streptophyta</taxon>
        <taxon>Embryophyta</taxon>
        <taxon>Tracheophyta</taxon>
        <taxon>Spermatophyta</taxon>
        <taxon>Magnoliopsida</taxon>
        <taxon>eudicotyledons</taxon>
        <taxon>Gunneridae</taxon>
        <taxon>Pentapetalae</taxon>
        <taxon>rosids</taxon>
        <taxon>malvids</taxon>
        <taxon>Malvales</taxon>
        <taxon>Malvaceae</taxon>
        <taxon>Malvoideae</taxon>
        <taxon>Gossypium</taxon>
    </lineage>
</organism>
<name>A0A5J5T0S9_GOSBA</name>
<reference evidence="2" key="1">
    <citation type="journal article" date="2020" name="Nat. Genet.">
        <title>Genomic diversifications of five Gossypium allopolyploid species and their impact on cotton improvement.</title>
        <authorList>
            <person name="Chen Z.J."/>
            <person name="Sreedasyam A."/>
            <person name="Ando A."/>
            <person name="Song Q."/>
            <person name="De Santiago L.M."/>
            <person name="Hulse-Kemp A.M."/>
            <person name="Ding M."/>
            <person name="Ye W."/>
            <person name="Kirkbride R.C."/>
            <person name="Jenkins J."/>
            <person name="Plott C."/>
            <person name="Lovell J."/>
            <person name="Lin Y.M."/>
            <person name="Vaughn R."/>
            <person name="Liu B."/>
            <person name="Simpson S."/>
            <person name="Scheffler B.E."/>
            <person name="Wen L."/>
            <person name="Saski C.A."/>
            <person name="Grover C.E."/>
            <person name="Hu G."/>
            <person name="Conover J.L."/>
            <person name="Carlson J.W."/>
            <person name="Shu S."/>
            <person name="Boston L.B."/>
            <person name="Williams M."/>
            <person name="Peterson D.G."/>
            <person name="McGee K."/>
            <person name="Jones D.C."/>
            <person name="Wendel J.F."/>
            <person name="Stelly D.M."/>
            <person name="Grimwood J."/>
            <person name="Schmutz J."/>
        </authorList>
    </citation>
    <scope>NUCLEOTIDE SEQUENCE [LARGE SCALE GENOMIC DNA]</scope>
    <source>
        <strain evidence="2">cv. 3-79</strain>
    </source>
</reference>
<accession>A0A5J5T0S9</accession>
<sequence>MEEDMAGLRLLVLKMGKRKPGRSTLEKIKIGWVVSYRARWPATALAAEGSKDSEECWPDLGHLQRGKREKASAFFFWKE</sequence>
<dbReference type="AlphaFoldDB" id="A0A5J5T0S9"/>
<proteinExistence type="predicted"/>
<dbReference type="EMBL" id="CM018214">
    <property type="protein sequence ID" value="KAB2049436.1"/>
    <property type="molecule type" value="Genomic_DNA"/>
</dbReference>
<evidence type="ECO:0000313" key="1">
    <source>
        <dbReference type="EMBL" id="KAB2049436.1"/>
    </source>
</evidence>
<evidence type="ECO:0000313" key="2">
    <source>
        <dbReference type="Proteomes" id="UP000327439"/>
    </source>
</evidence>
<dbReference type="Proteomes" id="UP000327439">
    <property type="component" value="Chromosome A13"/>
</dbReference>